<dbReference type="Pfam" id="PF13505">
    <property type="entry name" value="OMP_b-brl"/>
    <property type="match status" value="1"/>
</dbReference>
<evidence type="ECO:0000313" key="4">
    <source>
        <dbReference type="Proteomes" id="UP001165308"/>
    </source>
</evidence>
<comment type="caution">
    <text evidence="3">The sequence shown here is derived from an EMBL/GenBank/DDBJ whole genome shotgun (WGS) entry which is preliminary data.</text>
</comment>
<evidence type="ECO:0000256" key="1">
    <source>
        <dbReference type="ARBA" id="ARBA00022729"/>
    </source>
</evidence>
<accession>A0ABT0SQV8</accession>
<dbReference type="InterPro" id="IPR011250">
    <property type="entry name" value="OMP/PagP_B-barrel"/>
</dbReference>
<proteinExistence type="predicted"/>
<dbReference type="SUPFAM" id="SSF56925">
    <property type="entry name" value="OMPA-like"/>
    <property type="match status" value="1"/>
</dbReference>
<keyword evidence="4" id="KW-1185">Reference proteome</keyword>
<reference evidence="3" key="1">
    <citation type="submission" date="2022-05" db="EMBL/GenBank/DDBJ databases">
        <title>Halomonas geminus sp. nov. and Halomonas llamarensis sp. nov. isolated from high-altitude salars of the Atacama Desert.</title>
        <authorList>
            <person name="Hintersatz C."/>
            <person name="Rojas L.A."/>
            <person name="Wei T.-S."/>
            <person name="Kutschke S."/>
            <person name="Lehmann F."/>
            <person name="Jain R."/>
            <person name="Pollmann K."/>
        </authorList>
    </citation>
    <scope>NUCLEOTIDE SEQUENCE</scope>
    <source>
        <strain evidence="3">ATCHA</strain>
    </source>
</reference>
<name>A0ABT0SQV8_9GAMM</name>
<dbReference type="Proteomes" id="UP001165308">
    <property type="component" value="Unassembled WGS sequence"/>
</dbReference>
<gene>
    <name evidence="3" type="ORF">M8006_09485</name>
</gene>
<sequence length="235" mass="25265">MQTALIFLRRLPRVAWLTGFICGVTVGQAHASAYLLLEGGKSYADLTTQSFDRAAAAWLATPTATSAQVSSDDSHTQWRLGAGYAFSKQLAVELYYEDLGDYQAAMNLNGTDGQGAAAQLNATEAVNVSGVGAQLVGQWPLTSHVSLLGTAGVAYLENERRYDASVTNFDAPTQISDANDDSHTWVPTLGVGAQLAITEQLSLRGRYTRYFDAGETDNLPGFDLDMISAGLTWQW</sequence>
<organism evidence="3 4">
    <name type="scientific">Halomonas llamarensis</name>
    <dbReference type="NCBI Taxonomy" id="2945104"/>
    <lineage>
        <taxon>Bacteria</taxon>
        <taxon>Pseudomonadati</taxon>
        <taxon>Pseudomonadota</taxon>
        <taxon>Gammaproteobacteria</taxon>
        <taxon>Oceanospirillales</taxon>
        <taxon>Halomonadaceae</taxon>
        <taxon>Halomonas</taxon>
    </lineage>
</organism>
<dbReference type="EMBL" id="JAMJPJ010000013">
    <property type="protein sequence ID" value="MCL7930209.1"/>
    <property type="molecule type" value="Genomic_DNA"/>
</dbReference>
<evidence type="ECO:0000259" key="2">
    <source>
        <dbReference type="Pfam" id="PF13505"/>
    </source>
</evidence>
<protein>
    <submittedName>
        <fullName evidence="3">Porin family protein</fullName>
    </submittedName>
</protein>
<keyword evidence="1" id="KW-0732">Signal</keyword>
<dbReference type="RefSeq" id="WP_250081561.1">
    <property type="nucleotide sequence ID" value="NZ_JAMJPJ010000013.1"/>
</dbReference>
<dbReference type="InterPro" id="IPR027385">
    <property type="entry name" value="Beta-barrel_OMP"/>
</dbReference>
<feature type="domain" description="Outer membrane protein beta-barrel" evidence="2">
    <location>
        <begin position="60"/>
        <end position="233"/>
    </location>
</feature>
<dbReference type="Gene3D" id="2.40.160.20">
    <property type="match status" value="1"/>
</dbReference>
<evidence type="ECO:0000313" key="3">
    <source>
        <dbReference type="EMBL" id="MCL7930209.1"/>
    </source>
</evidence>